<comment type="cofactor">
    <cofactor evidence="1 3">
        <name>pyridoxal 5'-phosphate</name>
        <dbReference type="ChEBI" id="CHEBI:597326"/>
    </cofactor>
</comment>
<evidence type="ECO:0000256" key="1">
    <source>
        <dbReference type="ARBA" id="ARBA00001933"/>
    </source>
</evidence>
<protein>
    <recommendedName>
        <fullName evidence="3">Aminotransferase</fullName>
        <ecNumber evidence="3">2.6.1.-</ecNumber>
    </recommendedName>
</protein>
<dbReference type="PANTHER" id="PTHR42885:SF1">
    <property type="entry name" value="THREONINE-PHOSPHATE DECARBOXYLASE"/>
    <property type="match status" value="1"/>
</dbReference>
<dbReference type="Gene3D" id="3.90.1150.10">
    <property type="entry name" value="Aspartate Aminotransferase, domain 1"/>
    <property type="match status" value="1"/>
</dbReference>
<dbReference type="SUPFAM" id="SSF53383">
    <property type="entry name" value="PLP-dependent transferases"/>
    <property type="match status" value="1"/>
</dbReference>
<keyword evidence="6" id="KW-1185">Reference proteome</keyword>
<dbReference type="InterPro" id="IPR015424">
    <property type="entry name" value="PyrdxlP-dep_Trfase"/>
</dbReference>
<dbReference type="EC" id="2.6.1.-" evidence="3"/>
<dbReference type="EMBL" id="BRZA01000002">
    <property type="protein sequence ID" value="GLC88865.1"/>
    <property type="molecule type" value="Genomic_DNA"/>
</dbReference>
<dbReference type="InterPro" id="IPR015422">
    <property type="entry name" value="PyrdxlP-dep_Trfase_small"/>
</dbReference>
<dbReference type="PROSITE" id="PS00105">
    <property type="entry name" value="AA_TRANSFER_CLASS_1"/>
    <property type="match status" value="1"/>
</dbReference>
<dbReference type="CDD" id="cd00609">
    <property type="entry name" value="AAT_like"/>
    <property type="match status" value="1"/>
</dbReference>
<evidence type="ECO:0000256" key="2">
    <source>
        <dbReference type="ARBA" id="ARBA00022898"/>
    </source>
</evidence>
<sequence>MLLPNHGANPQYLYQQLGLEMPAKVYDFSENVNAFGPPAFVEQQWQSYLSLLQHYPNPEGEPFLTQVAAFHQLDKTEVLLGNGASELLTVLAKRYRHKRVILIHPTFSEYERTLRAAGAKVQSIVVEDVRDYTLPMEQLQQAMVEADALYLCIPNNPTGVLPNQQDIEQLLIHGANVACELVFDEAFMDWVEEAYSWIPQIQQYPHLIVVRSMTKMYAIPGIRLGYLVAQPAIIAALQQMLAHWNLNALALTIGANCLQETHYREQAITYAVAQRQALQHYLREHGCQVTNSVTNYVCFALPTVAHNDTFFQHCLTRGIVLRHTHNFLGLDGQWFRIGIKNQVAMTYLKSCLEAWFQGVEE</sequence>
<dbReference type="InterPro" id="IPR004838">
    <property type="entry name" value="NHTrfase_class1_PyrdxlP-BS"/>
</dbReference>
<dbReference type="RefSeq" id="WP_264988619.1">
    <property type="nucleotide sequence ID" value="NZ_BRZA01000002.1"/>
</dbReference>
<accession>A0ABQ5NKR4</accession>
<evidence type="ECO:0000313" key="6">
    <source>
        <dbReference type="Proteomes" id="UP001065593"/>
    </source>
</evidence>
<organism evidence="5 6">
    <name type="scientific">Lysinibacillus piscis</name>
    <dbReference type="NCBI Taxonomy" id="2518931"/>
    <lineage>
        <taxon>Bacteria</taxon>
        <taxon>Bacillati</taxon>
        <taxon>Bacillota</taxon>
        <taxon>Bacilli</taxon>
        <taxon>Bacillales</taxon>
        <taxon>Bacillaceae</taxon>
        <taxon>Lysinibacillus</taxon>
    </lineage>
</organism>
<name>A0ABQ5NKR4_9BACI</name>
<dbReference type="InterPro" id="IPR004839">
    <property type="entry name" value="Aminotransferase_I/II_large"/>
</dbReference>
<dbReference type="Proteomes" id="UP001065593">
    <property type="component" value="Unassembled WGS sequence"/>
</dbReference>
<evidence type="ECO:0000313" key="5">
    <source>
        <dbReference type="EMBL" id="GLC88865.1"/>
    </source>
</evidence>
<dbReference type="InterPro" id="IPR015421">
    <property type="entry name" value="PyrdxlP-dep_Trfase_major"/>
</dbReference>
<keyword evidence="2" id="KW-0663">Pyridoxal phosphate</keyword>
<keyword evidence="3" id="KW-0032">Aminotransferase</keyword>
<reference evidence="5" key="1">
    <citation type="submission" date="2022-08" db="EMBL/GenBank/DDBJ databases">
        <title>Draft genome sequence of Lysinibacillus sp. strain KH24.</title>
        <authorList>
            <person name="Kanbe H."/>
            <person name="Itoh H."/>
        </authorList>
    </citation>
    <scope>NUCLEOTIDE SEQUENCE</scope>
    <source>
        <strain evidence="5">KH24</strain>
    </source>
</reference>
<comment type="similarity">
    <text evidence="3">Belongs to the class-I pyridoxal-phosphate-dependent aminotransferase family.</text>
</comment>
<keyword evidence="3" id="KW-0808">Transferase</keyword>
<dbReference type="PANTHER" id="PTHR42885">
    <property type="entry name" value="HISTIDINOL-PHOSPHATE AMINOTRANSFERASE-RELATED"/>
    <property type="match status" value="1"/>
</dbReference>
<feature type="domain" description="Aminotransferase class I/classII large" evidence="4">
    <location>
        <begin position="24"/>
        <end position="339"/>
    </location>
</feature>
<proteinExistence type="inferred from homology"/>
<dbReference type="Pfam" id="PF00155">
    <property type="entry name" value="Aminotran_1_2"/>
    <property type="match status" value="1"/>
</dbReference>
<dbReference type="Gene3D" id="3.40.640.10">
    <property type="entry name" value="Type I PLP-dependent aspartate aminotransferase-like (Major domain)"/>
    <property type="match status" value="1"/>
</dbReference>
<evidence type="ECO:0000259" key="4">
    <source>
        <dbReference type="Pfam" id="PF00155"/>
    </source>
</evidence>
<evidence type="ECO:0000256" key="3">
    <source>
        <dbReference type="RuleBase" id="RU000481"/>
    </source>
</evidence>
<comment type="caution">
    <text evidence="5">The sequence shown here is derived from an EMBL/GenBank/DDBJ whole genome shotgun (WGS) entry which is preliminary data.</text>
</comment>
<gene>
    <name evidence="5" type="primary">cobD</name>
    <name evidence="5" type="ORF">LYSBPC_19920</name>
</gene>